<reference evidence="15" key="2">
    <citation type="submission" date="2015-01" db="EMBL/GenBank/DDBJ databases">
        <title>Evolutionary Origins and Diversification of the Mycorrhizal Mutualists.</title>
        <authorList>
            <consortium name="DOE Joint Genome Institute"/>
            <consortium name="Mycorrhizal Genomics Consortium"/>
            <person name="Kohler A."/>
            <person name="Kuo A."/>
            <person name="Nagy L.G."/>
            <person name="Floudas D."/>
            <person name="Copeland A."/>
            <person name="Barry K.W."/>
            <person name="Cichocki N."/>
            <person name="Veneault-Fourrey C."/>
            <person name="LaButti K."/>
            <person name="Lindquist E.A."/>
            <person name="Lipzen A."/>
            <person name="Lundell T."/>
            <person name="Morin E."/>
            <person name="Murat C."/>
            <person name="Riley R."/>
            <person name="Ohm R."/>
            <person name="Sun H."/>
            <person name="Tunlid A."/>
            <person name="Henrissat B."/>
            <person name="Grigoriev I.V."/>
            <person name="Hibbett D.S."/>
            <person name="Martin F."/>
        </authorList>
    </citation>
    <scope>NUCLEOTIDE SEQUENCE [LARGE SCALE GENOMIC DNA]</scope>
    <source>
        <strain evidence="15">F 1598</strain>
    </source>
</reference>
<comment type="cofactor">
    <cofactor evidence="1">
        <name>Mg(2+)</name>
        <dbReference type="ChEBI" id="CHEBI:18420"/>
    </cofactor>
</comment>
<keyword evidence="9" id="KW-0443">Lipid metabolism</keyword>
<keyword evidence="10" id="KW-0414">Isoprene biosynthesis</keyword>
<comment type="similarity">
    <text evidence="3">Belongs to the IPP isomerase type 1 family.</text>
</comment>
<dbReference type="PIRSF" id="PIRSF018427">
    <property type="entry name" value="Isopntndiph_ism"/>
    <property type="match status" value="1"/>
</dbReference>
<dbReference type="InParanoid" id="A0A0C3C6B6"/>
<dbReference type="CDD" id="cd02885">
    <property type="entry name" value="NUDIX_IPP_Isomerase"/>
    <property type="match status" value="1"/>
</dbReference>
<dbReference type="GO" id="GO:0009240">
    <property type="term" value="P:isopentenyl diphosphate biosynthetic process"/>
    <property type="evidence" value="ECO:0007669"/>
    <property type="project" value="TreeGrafter"/>
</dbReference>
<keyword evidence="8" id="KW-0752">Steroid biosynthesis</keyword>
<proteinExistence type="inferred from homology"/>
<evidence type="ECO:0000256" key="3">
    <source>
        <dbReference type="ARBA" id="ARBA00007579"/>
    </source>
</evidence>
<keyword evidence="15" id="KW-1185">Reference proteome</keyword>
<dbReference type="FunCoup" id="A0A0C3C6B6">
    <property type="interactions" value="439"/>
</dbReference>
<dbReference type="EMBL" id="KN832985">
    <property type="protein sequence ID" value="KIM85182.1"/>
    <property type="molecule type" value="Genomic_DNA"/>
</dbReference>
<reference evidence="14 15" key="1">
    <citation type="submission" date="2014-04" db="EMBL/GenBank/DDBJ databases">
        <authorList>
            <consortium name="DOE Joint Genome Institute"/>
            <person name="Kuo A."/>
            <person name="Tarkka M."/>
            <person name="Buscot F."/>
            <person name="Kohler A."/>
            <person name="Nagy L.G."/>
            <person name="Floudas D."/>
            <person name="Copeland A."/>
            <person name="Barry K.W."/>
            <person name="Cichocki N."/>
            <person name="Veneault-Fourrey C."/>
            <person name="LaButti K."/>
            <person name="Lindquist E.A."/>
            <person name="Lipzen A."/>
            <person name="Lundell T."/>
            <person name="Morin E."/>
            <person name="Murat C."/>
            <person name="Sun H."/>
            <person name="Tunlid A."/>
            <person name="Henrissat B."/>
            <person name="Grigoriev I.V."/>
            <person name="Hibbett D.S."/>
            <person name="Martin F."/>
            <person name="Nordberg H.P."/>
            <person name="Cantor M.N."/>
            <person name="Hua S.X."/>
        </authorList>
    </citation>
    <scope>NUCLEOTIDE SEQUENCE [LARGE SCALE GENOMIC DNA]</scope>
    <source>
        <strain evidence="14 15">F 1598</strain>
    </source>
</reference>
<evidence type="ECO:0000256" key="12">
    <source>
        <dbReference type="ARBA" id="ARBA00029294"/>
    </source>
</evidence>
<dbReference type="UniPathway" id="UPA00059">
    <property type="reaction ID" value="UER00104"/>
</dbReference>
<dbReference type="SUPFAM" id="SSF55811">
    <property type="entry name" value="Nudix"/>
    <property type="match status" value="1"/>
</dbReference>
<dbReference type="EC" id="5.3.3.2" evidence="4"/>
<dbReference type="PANTHER" id="PTHR10885:SF0">
    <property type="entry name" value="ISOPENTENYL-DIPHOSPHATE DELTA-ISOMERASE"/>
    <property type="match status" value="1"/>
</dbReference>
<organism evidence="14 15">
    <name type="scientific">Piloderma croceum (strain F 1598)</name>
    <dbReference type="NCBI Taxonomy" id="765440"/>
    <lineage>
        <taxon>Eukaryota</taxon>
        <taxon>Fungi</taxon>
        <taxon>Dikarya</taxon>
        <taxon>Basidiomycota</taxon>
        <taxon>Agaricomycotina</taxon>
        <taxon>Agaricomycetes</taxon>
        <taxon>Agaricomycetidae</taxon>
        <taxon>Atheliales</taxon>
        <taxon>Atheliaceae</taxon>
        <taxon>Piloderma</taxon>
    </lineage>
</organism>
<feature type="domain" description="Nudix hydrolase" evidence="13">
    <location>
        <begin position="49"/>
        <end position="201"/>
    </location>
</feature>
<dbReference type="OrthoDB" id="510307at2759"/>
<keyword evidence="5" id="KW-0444">Lipid biosynthesis</keyword>
<evidence type="ECO:0000256" key="8">
    <source>
        <dbReference type="ARBA" id="ARBA00022955"/>
    </source>
</evidence>
<keyword evidence="7" id="KW-0460">Magnesium</keyword>
<sequence>MANVDLSNYDSEQVRLMKERCILVNENDDAHGAIDKKDCHLMKNINAGMLHRAFSVFLFRPSDGKLLLQQRAPEKITFPSMWTNTCCSHPLHGLKGSDNEEDGELGARRAASRKLEHELGIPRSKTPLDEFQYLTRIHYLAPSDGLWGEHEVDYILFITADVEDVTTPSENEVSAVKYVDQAELKAMFEEPKNSFTPWFKLIVNKYLYGWWDQLLQQRKEGKVNAMSLGKESLAGQELRGVGDRNEIIRML</sequence>
<dbReference type="Pfam" id="PF00293">
    <property type="entry name" value="NUDIX"/>
    <property type="match status" value="1"/>
</dbReference>
<keyword evidence="6" id="KW-0479">Metal-binding</keyword>
<keyword evidence="11" id="KW-0413">Isomerase</keyword>
<evidence type="ECO:0000256" key="2">
    <source>
        <dbReference type="ARBA" id="ARBA00004826"/>
    </source>
</evidence>
<dbReference type="NCBIfam" id="TIGR02150">
    <property type="entry name" value="IPP_isom_1"/>
    <property type="match status" value="1"/>
</dbReference>
<dbReference type="PROSITE" id="PS51462">
    <property type="entry name" value="NUDIX"/>
    <property type="match status" value="1"/>
</dbReference>
<comment type="catalytic activity">
    <reaction evidence="12">
        <text>isopentenyl diphosphate = dimethylallyl diphosphate</text>
        <dbReference type="Rhea" id="RHEA:23284"/>
        <dbReference type="ChEBI" id="CHEBI:57623"/>
        <dbReference type="ChEBI" id="CHEBI:128769"/>
        <dbReference type="EC" id="5.3.3.2"/>
    </reaction>
    <physiologicalReaction direction="left-to-right" evidence="12">
        <dbReference type="Rhea" id="RHEA:23285"/>
    </physiologicalReaction>
</comment>
<dbReference type="FunFam" id="3.90.79.10:FF:000012">
    <property type="entry name" value="Isopentenyl-diphosphate Delta-isomerase 1"/>
    <property type="match status" value="1"/>
</dbReference>
<evidence type="ECO:0000256" key="1">
    <source>
        <dbReference type="ARBA" id="ARBA00001946"/>
    </source>
</evidence>
<evidence type="ECO:0000256" key="5">
    <source>
        <dbReference type="ARBA" id="ARBA00022516"/>
    </source>
</evidence>
<dbReference type="GO" id="GO:0004452">
    <property type="term" value="F:isopentenyl-diphosphate delta-isomerase activity"/>
    <property type="evidence" value="ECO:0007669"/>
    <property type="project" value="UniProtKB-EC"/>
</dbReference>
<dbReference type="PANTHER" id="PTHR10885">
    <property type="entry name" value="ISOPENTENYL-DIPHOSPHATE DELTA-ISOMERASE"/>
    <property type="match status" value="1"/>
</dbReference>
<dbReference type="STRING" id="765440.A0A0C3C6B6"/>
<dbReference type="AlphaFoldDB" id="A0A0C3C6B6"/>
<dbReference type="InterPro" id="IPR011876">
    <property type="entry name" value="IsopentenylPP_isomerase_typ1"/>
</dbReference>
<evidence type="ECO:0000256" key="9">
    <source>
        <dbReference type="ARBA" id="ARBA00023098"/>
    </source>
</evidence>
<evidence type="ECO:0000313" key="14">
    <source>
        <dbReference type="EMBL" id="KIM85182.1"/>
    </source>
</evidence>
<dbReference type="GO" id="GO:0005737">
    <property type="term" value="C:cytoplasm"/>
    <property type="evidence" value="ECO:0007669"/>
    <property type="project" value="TreeGrafter"/>
</dbReference>
<dbReference type="GO" id="GO:0050992">
    <property type="term" value="P:dimethylallyl diphosphate biosynthetic process"/>
    <property type="evidence" value="ECO:0007669"/>
    <property type="project" value="UniProtKB-UniPathway"/>
</dbReference>
<gene>
    <name evidence="14" type="ORF">PILCRDRAFT_817177</name>
</gene>
<dbReference type="InterPro" id="IPR015797">
    <property type="entry name" value="NUDIX_hydrolase-like_dom_sf"/>
</dbReference>
<evidence type="ECO:0000256" key="11">
    <source>
        <dbReference type="ARBA" id="ARBA00023235"/>
    </source>
</evidence>
<evidence type="ECO:0000256" key="10">
    <source>
        <dbReference type="ARBA" id="ARBA00023229"/>
    </source>
</evidence>
<dbReference type="GO" id="GO:0046872">
    <property type="term" value="F:metal ion binding"/>
    <property type="evidence" value="ECO:0007669"/>
    <property type="project" value="UniProtKB-KW"/>
</dbReference>
<accession>A0A0C3C6B6</accession>
<dbReference type="InterPro" id="IPR000086">
    <property type="entry name" value="NUDIX_hydrolase_dom"/>
</dbReference>
<dbReference type="HOGENOM" id="CLU_060552_0_3_1"/>
<dbReference type="Proteomes" id="UP000054166">
    <property type="component" value="Unassembled WGS sequence"/>
</dbReference>
<evidence type="ECO:0000256" key="6">
    <source>
        <dbReference type="ARBA" id="ARBA00022723"/>
    </source>
</evidence>
<evidence type="ECO:0000256" key="7">
    <source>
        <dbReference type="ARBA" id="ARBA00022842"/>
    </source>
</evidence>
<dbReference type="Gene3D" id="3.90.79.10">
    <property type="entry name" value="Nucleoside Triphosphate Pyrophosphohydrolase"/>
    <property type="match status" value="1"/>
</dbReference>
<evidence type="ECO:0000256" key="4">
    <source>
        <dbReference type="ARBA" id="ARBA00012057"/>
    </source>
</evidence>
<protein>
    <recommendedName>
        <fullName evidence="4">isopentenyl-diphosphate Delta-isomerase</fullName>
        <ecNumber evidence="4">5.3.3.2</ecNumber>
    </recommendedName>
</protein>
<name>A0A0C3C6B6_PILCF</name>
<evidence type="ECO:0000259" key="13">
    <source>
        <dbReference type="PROSITE" id="PS51462"/>
    </source>
</evidence>
<dbReference type="GO" id="GO:0006694">
    <property type="term" value="P:steroid biosynthetic process"/>
    <property type="evidence" value="ECO:0007669"/>
    <property type="project" value="UniProtKB-KW"/>
</dbReference>
<evidence type="ECO:0000313" key="15">
    <source>
        <dbReference type="Proteomes" id="UP000054166"/>
    </source>
</evidence>
<comment type="pathway">
    <text evidence="2">Isoprenoid biosynthesis; dimethylallyl diphosphate biosynthesis; dimethylallyl diphosphate from isopentenyl diphosphate: step 1/1.</text>
</comment>